<accession>A0AAX4PA98</accession>
<protein>
    <submittedName>
        <fullName evidence="2">Uncharacterized protein</fullName>
    </submittedName>
</protein>
<gene>
    <name evidence="2" type="ORF">HKI87_07g46940</name>
</gene>
<name>A0AAX4PA98_9CHLO</name>
<dbReference type="EMBL" id="CP151507">
    <property type="protein sequence ID" value="WZN63149.1"/>
    <property type="molecule type" value="Genomic_DNA"/>
</dbReference>
<keyword evidence="3" id="KW-1185">Reference proteome</keyword>
<evidence type="ECO:0000313" key="2">
    <source>
        <dbReference type="EMBL" id="WZN63149.1"/>
    </source>
</evidence>
<dbReference type="AlphaFoldDB" id="A0AAX4PA98"/>
<sequence length="322" mass="34735">MEDCCAPGGSCGGNDALVHLEEGRAEGMALGDAPMAACCERELEDRKEANRVRTILQRFDPSTKSERERQRVVGTAGPPDAMGVGALSLGDGEGDGLGDGDDDDLDDDDFLERYRAQRLRELQERGGGRDEGGAAKGLRLEVGKGVVPSVDNVALQGLLKTHAEYRWNGGGARAPTLLVCQFSVKGDAFSHELSEVVDEIAATDFFGTNFVRVEKVKGVVVNQRDKVNQAALCCFADGQHRAILFGEEIGAPSSVDEREIKRWLLSLGCRRNGGKAGSDDDEGDDEPCEVCGRCYPHEHVTAVYGLRSDSDEDTEGEQDAWE</sequence>
<dbReference type="InterPro" id="IPR036249">
    <property type="entry name" value="Thioredoxin-like_sf"/>
</dbReference>
<feature type="region of interest" description="Disordered" evidence="1">
    <location>
        <begin position="60"/>
        <end position="108"/>
    </location>
</feature>
<organism evidence="2 3">
    <name type="scientific">Chloropicon roscoffensis</name>
    <dbReference type="NCBI Taxonomy" id="1461544"/>
    <lineage>
        <taxon>Eukaryota</taxon>
        <taxon>Viridiplantae</taxon>
        <taxon>Chlorophyta</taxon>
        <taxon>Chloropicophyceae</taxon>
        <taxon>Chloropicales</taxon>
        <taxon>Chloropicaceae</taxon>
        <taxon>Chloropicon</taxon>
    </lineage>
</organism>
<dbReference type="SUPFAM" id="SSF52833">
    <property type="entry name" value="Thioredoxin-like"/>
    <property type="match status" value="1"/>
</dbReference>
<feature type="compositionally biased region" description="Acidic residues" evidence="1">
    <location>
        <begin position="92"/>
        <end position="108"/>
    </location>
</feature>
<proteinExistence type="predicted"/>
<evidence type="ECO:0000256" key="1">
    <source>
        <dbReference type="SAM" id="MobiDB-lite"/>
    </source>
</evidence>
<dbReference type="Proteomes" id="UP001472866">
    <property type="component" value="Chromosome 07"/>
</dbReference>
<feature type="compositionally biased region" description="Basic and acidic residues" evidence="1">
    <location>
        <begin position="61"/>
        <end position="71"/>
    </location>
</feature>
<evidence type="ECO:0000313" key="3">
    <source>
        <dbReference type="Proteomes" id="UP001472866"/>
    </source>
</evidence>
<reference evidence="2 3" key="1">
    <citation type="submission" date="2024-03" db="EMBL/GenBank/DDBJ databases">
        <title>Complete genome sequence of the green alga Chloropicon roscoffensis RCC1871.</title>
        <authorList>
            <person name="Lemieux C."/>
            <person name="Pombert J.-F."/>
            <person name="Otis C."/>
            <person name="Turmel M."/>
        </authorList>
    </citation>
    <scope>NUCLEOTIDE SEQUENCE [LARGE SCALE GENOMIC DNA]</scope>
    <source>
        <strain evidence="2 3">RCC1871</strain>
    </source>
</reference>